<reference evidence="4 5" key="1">
    <citation type="journal article" date="2014" name="Proc. Natl. Acad. Sci. U.S.A.">
        <title>Molecular dissection of the evolution of carbapenem-resistant multilocus sequence type 258 Klebsiella pneumoniae.</title>
        <authorList>
            <person name="Deleo F.R."/>
            <person name="Chen L."/>
            <person name="Porcella S.F."/>
            <person name="Martens C.A."/>
            <person name="Kobayashi S.D."/>
            <person name="Porter A.R."/>
            <person name="Chavda K.D."/>
            <person name="Jacobs M.R."/>
            <person name="Mathema B."/>
            <person name="Olsen R.J."/>
            <person name="Bonomo R.A."/>
            <person name="Musser J.M."/>
            <person name="Kreiswirth B.N."/>
        </authorList>
    </citation>
    <scope>NUCLEOTIDE SEQUENCE [LARGE SCALE GENOMIC DNA]</scope>
    <source>
        <strain evidence="4">30684/NJST258_2</strain>
    </source>
</reference>
<feature type="domain" description="N-acetyltransferase" evidence="3">
    <location>
        <begin position="34"/>
        <end position="179"/>
    </location>
</feature>
<evidence type="ECO:0000256" key="1">
    <source>
        <dbReference type="ARBA" id="ARBA00022679"/>
    </source>
</evidence>
<dbReference type="InterPro" id="IPR000182">
    <property type="entry name" value="GNAT_dom"/>
</dbReference>
<dbReference type="GO" id="GO:0008080">
    <property type="term" value="F:N-acetyltransferase activity"/>
    <property type="evidence" value="ECO:0007669"/>
    <property type="project" value="TreeGrafter"/>
</dbReference>
<dbReference type="PANTHER" id="PTHR10545:SF42">
    <property type="entry name" value="ACETYLTRANSFERASE"/>
    <property type="match status" value="1"/>
</dbReference>
<dbReference type="Pfam" id="PF00583">
    <property type="entry name" value="Acetyltransf_1"/>
    <property type="match status" value="1"/>
</dbReference>
<dbReference type="KEGG" id="kps:KPNJ2_02826"/>
<evidence type="ECO:0000259" key="3">
    <source>
        <dbReference type="PROSITE" id="PS51186"/>
    </source>
</evidence>
<keyword evidence="1" id="KW-0808">Transferase</keyword>
<dbReference type="Proteomes" id="UP000019586">
    <property type="component" value="Chromosome"/>
</dbReference>
<dbReference type="PATRIC" id="fig|1420013.3.peg.2660"/>
<evidence type="ECO:0000313" key="4">
    <source>
        <dbReference type="EMBL" id="AHM79606.1"/>
    </source>
</evidence>
<evidence type="ECO:0000313" key="5">
    <source>
        <dbReference type="Proteomes" id="UP000019586"/>
    </source>
</evidence>
<evidence type="ECO:0000256" key="2">
    <source>
        <dbReference type="ARBA" id="ARBA00023315"/>
    </source>
</evidence>
<proteinExistence type="predicted"/>
<dbReference type="HOGENOM" id="CLU_013985_32_1_6"/>
<dbReference type="CDD" id="cd04301">
    <property type="entry name" value="NAT_SF"/>
    <property type="match status" value="1"/>
</dbReference>
<name>W8VGV3_KLEPN</name>
<dbReference type="InterPro" id="IPR051016">
    <property type="entry name" value="Diverse_Substrate_AcTransf"/>
</dbReference>
<protein>
    <recommendedName>
        <fullName evidence="3">N-acetyltransferase domain-containing protein</fullName>
    </recommendedName>
</protein>
<dbReference type="SUPFAM" id="SSF55729">
    <property type="entry name" value="Acyl-CoA N-acyltransferases (Nat)"/>
    <property type="match status" value="1"/>
</dbReference>
<dbReference type="InterPro" id="IPR016181">
    <property type="entry name" value="Acyl_CoA_acyltransferase"/>
</dbReference>
<sequence>MNKYLRRKIMTSTHISCQYSQANAFICKETLMVIDIREVRPHDKAEWLQLWQGYTRFYGSPQPEEVTECTWQRMLDVNSSVLGRVAVVDDAVVGFAICVLHEGTWVTTPICYLEDLFVDPAFRGQGIARTMIKSLQSEGADKGWSRLYWHTRRDNPARHLYDEFTPADDYVRYRITLES</sequence>
<dbReference type="PROSITE" id="PS51186">
    <property type="entry name" value="GNAT"/>
    <property type="match status" value="1"/>
</dbReference>
<accession>W8VGV3</accession>
<dbReference type="Gene3D" id="3.40.630.30">
    <property type="match status" value="1"/>
</dbReference>
<gene>
    <name evidence="4" type="ORF">KPNJ2_02826</name>
</gene>
<dbReference type="EMBL" id="CP006918">
    <property type="protein sequence ID" value="AHM79606.1"/>
    <property type="molecule type" value="Genomic_DNA"/>
</dbReference>
<dbReference type="AlphaFoldDB" id="W8VGV3"/>
<dbReference type="PANTHER" id="PTHR10545">
    <property type="entry name" value="DIAMINE N-ACETYLTRANSFERASE"/>
    <property type="match status" value="1"/>
</dbReference>
<keyword evidence="2" id="KW-0012">Acyltransferase</keyword>
<organism evidence="4 5">
    <name type="scientific">Klebsiella pneumoniae 30684/NJST258_2</name>
    <dbReference type="NCBI Taxonomy" id="1420013"/>
    <lineage>
        <taxon>Bacteria</taxon>
        <taxon>Pseudomonadati</taxon>
        <taxon>Pseudomonadota</taxon>
        <taxon>Gammaproteobacteria</taxon>
        <taxon>Enterobacterales</taxon>
        <taxon>Enterobacteriaceae</taxon>
        <taxon>Klebsiella/Raoultella group</taxon>
        <taxon>Klebsiella</taxon>
        <taxon>Klebsiella pneumoniae complex</taxon>
    </lineage>
</organism>